<accession>A0A4V6PU61</accession>
<protein>
    <submittedName>
        <fullName evidence="1">Uncharacterized protein</fullName>
    </submittedName>
</protein>
<dbReference type="AlphaFoldDB" id="A0A4V6PU61"/>
<gene>
    <name evidence="1" type="ORF">DFR39_10475</name>
</gene>
<evidence type="ECO:0000313" key="2">
    <source>
        <dbReference type="Proteomes" id="UP000295357"/>
    </source>
</evidence>
<dbReference type="EMBL" id="SNXE01000004">
    <property type="protein sequence ID" value="TDP09514.1"/>
    <property type="molecule type" value="Genomic_DNA"/>
</dbReference>
<proteinExistence type="predicted"/>
<keyword evidence="2" id="KW-1185">Reference proteome</keyword>
<name>A0A4V6PU61_9BURK</name>
<organism evidence="1 2">
    <name type="scientific">Roseateles asaccharophilus</name>
    <dbReference type="NCBI Taxonomy" id="582607"/>
    <lineage>
        <taxon>Bacteria</taxon>
        <taxon>Pseudomonadati</taxon>
        <taxon>Pseudomonadota</taxon>
        <taxon>Betaproteobacteria</taxon>
        <taxon>Burkholderiales</taxon>
        <taxon>Sphaerotilaceae</taxon>
        <taxon>Roseateles</taxon>
    </lineage>
</organism>
<evidence type="ECO:0000313" key="1">
    <source>
        <dbReference type="EMBL" id="TDP09514.1"/>
    </source>
</evidence>
<reference evidence="1 2" key="1">
    <citation type="submission" date="2019-03" db="EMBL/GenBank/DDBJ databases">
        <title>Genomic Encyclopedia of Type Strains, Phase IV (KMG-IV): sequencing the most valuable type-strain genomes for metagenomic binning, comparative biology and taxonomic classification.</title>
        <authorList>
            <person name="Goeker M."/>
        </authorList>
    </citation>
    <scope>NUCLEOTIDE SEQUENCE [LARGE SCALE GENOMIC DNA]</scope>
    <source>
        <strain evidence="1 2">DSM 25082</strain>
    </source>
</reference>
<sequence>MSLFKKNCREVTSLVLQAEDRALSWHERLALRLHMLACRACPRFAQQVQLMRRASERWRRYSDESEG</sequence>
<dbReference type="OrthoDB" id="8374021at2"/>
<dbReference type="RefSeq" id="WP_133603503.1">
    <property type="nucleotide sequence ID" value="NZ_JAUFPJ010000004.1"/>
</dbReference>
<comment type="caution">
    <text evidence="1">The sequence shown here is derived from an EMBL/GenBank/DDBJ whole genome shotgun (WGS) entry which is preliminary data.</text>
</comment>
<dbReference type="Proteomes" id="UP000295357">
    <property type="component" value="Unassembled WGS sequence"/>
</dbReference>